<gene>
    <name evidence="6" type="ORF">ACFOVU_10735</name>
</gene>
<evidence type="ECO:0000256" key="1">
    <source>
        <dbReference type="ARBA" id="ARBA00023015"/>
    </source>
</evidence>
<keyword evidence="1" id="KW-0805">Transcription regulation</keyword>
<sequence length="206" mass="22731">MPNRLGEGERLRQEILDTAARILEESGSEDALSLRGIAREVGIAAPSIYLHFKNKADLLWTVLADAYTQLAGAMEAAGRAAEAEGADHWGQLLATSAAYRRFAVDNPGRYRLMFNVAQQVSAEHRVADVDPLARLLDIWVGVVGRYLAAVSPERQDEAETLGVLVWTGMHGQYTLWHALPSHYAEANEAVLAKFEHDLMRDLLRPG</sequence>
<dbReference type="PANTHER" id="PTHR30055:SF243">
    <property type="entry name" value="HTH-TYPE TRANSCRIPTIONAL REGULATOR RV1816"/>
    <property type="match status" value="1"/>
</dbReference>
<protein>
    <submittedName>
        <fullName evidence="6">TetR/AcrR family transcriptional regulator</fullName>
    </submittedName>
</protein>
<name>A0ABV8FLY2_9ACTN</name>
<feature type="DNA-binding region" description="H-T-H motif" evidence="4">
    <location>
        <begin position="33"/>
        <end position="52"/>
    </location>
</feature>
<dbReference type="PROSITE" id="PS50977">
    <property type="entry name" value="HTH_TETR_2"/>
    <property type="match status" value="1"/>
</dbReference>
<dbReference type="Pfam" id="PF13305">
    <property type="entry name" value="TetR_C_33"/>
    <property type="match status" value="1"/>
</dbReference>
<dbReference type="Pfam" id="PF00440">
    <property type="entry name" value="TetR_N"/>
    <property type="match status" value="1"/>
</dbReference>
<dbReference type="RefSeq" id="WP_378532394.1">
    <property type="nucleotide sequence ID" value="NZ_JBHSBH010000007.1"/>
</dbReference>
<evidence type="ECO:0000313" key="7">
    <source>
        <dbReference type="Proteomes" id="UP001595847"/>
    </source>
</evidence>
<reference evidence="7" key="1">
    <citation type="journal article" date="2019" name="Int. J. Syst. Evol. Microbiol.">
        <title>The Global Catalogue of Microorganisms (GCM) 10K type strain sequencing project: providing services to taxonomists for standard genome sequencing and annotation.</title>
        <authorList>
            <consortium name="The Broad Institute Genomics Platform"/>
            <consortium name="The Broad Institute Genome Sequencing Center for Infectious Disease"/>
            <person name="Wu L."/>
            <person name="Ma J."/>
        </authorList>
    </citation>
    <scope>NUCLEOTIDE SEQUENCE [LARGE SCALE GENOMIC DNA]</scope>
    <source>
        <strain evidence="7">TBRC 1826</strain>
    </source>
</reference>
<comment type="caution">
    <text evidence="6">The sequence shown here is derived from an EMBL/GenBank/DDBJ whole genome shotgun (WGS) entry which is preliminary data.</text>
</comment>
<dbReference type="InterPro" id="IPR036271">
    <property type="entry name" value="Tet_transcr_reg_TetR-rel_C_sf"/>
</dbReference>
<evidence type="ECO:0000259" key="5">
    <source>
        <dbReference type="PROSITE" id="PS50977"/>
    </source>
</evidence>
<dbReference type="SUPFAM" id="SSF48498">
    <property type="entry name" value="Tetracyclin repressor-like, C-terminal domain"/>
    <property type="match status" value="1"/>
</dbReference>
<proteinExistence type="predicted"/>
<dbReference type="InterPro" id="IPR025996">
    <property type="entry name" value="MT1864/Rv1816-like_C"/>
</dbReference>
<keyword evidence="7" id="KW-1185">Reference proteome</keyword>
<evidence type="ECO:0000256" key="4">
    <source>
        <dbReference type="PROSITE-ProRule" id="PRU00335"/>
    </source>
</evidence>
<dbReference type="PANTHER" id="PTHR30055">
    <property type="entry name" value="HTH-TYPE TRANSCRIPTIONAL REGULATOR RUTR"/>
    <property type="match status" value="1"/>
</dbReference>
<keyword evidence="2 4" id="KW-0238">DNA-binding</keyword>
<dbReference type="EMBL" id="JBHSBH010000007">
    <property type="protein sequence ID" value="MFC3996394.1"/>
    <property type="molecule type" value="Genomic_DNA"/>
</dbReference>
<accession>A0ABV8FLY2</accession>
<dbReference type="SUPFAM" id="SSF46689">
    <property type="entry name" value="Homeodomain-like"/>
    <property type="match status" value="1"/>
</dbReference>
<keyword evidence="3" id="KW-0804">Transcription</keyword>
<dbReference type="Proteomes" id="UP001595847">
    <property type="component" value="Unassembled WGS sequence"/>
</dbReference>
<organism evidence="6 7">
    <name type="scientific">Nocardiopsis sediminis</name>
    <dbReference type="NCBI Taxonomy" id="1778267"/>
    <lineage>
        <taxon>Bacteria</taxon>
        <taxon>Bacillati</taxon>
        <taxon>Actinomycetota</taxon>
        <taxon>Actinomycetes</taxon>
        <taxon>Streptosporangiales</taxon>
        <taxon>Nocardiopsidaceae</taxon>
        <taxon>Nocardiopsis</taxon>
    </lineage>
</organism>
<evidence type="ECO:0000256" key="3">
    <source>
        <dbReference type="ARBA" id="ARBA00023163"/>
    </source>
</evidence>
<feature type="domain" description="HTH tetR-type" evidence="5">
    <location>
        <begin position="9"/>
        <end position="70"/>
    </location>
</feature>
<dbReference type="Gene3D" id="1.10.357.10">
    <property type="entry name" value="Tetracycline Repressor, domain 2"/>
    <property type="match status" value="1"/>
</dbReference>
<dbReference type="InterPro" id="IPR050109">
    <property type="entry name" value="HTH-type_TetR-like_transc_reg"/>
</dbReference>
<dbReference type="InterPro" id="IPR001647">
    <property type="entry name" value="HTH_TetR"/>
</dbReference>
<evidence type="ECO:0000256" key="2">
    <source>
        <dbReference type="ARBA" id="ARBA00023125"/>
    </source>
</evidence>
<evidence type="ECO:0000313" key="6">
    <source>
        <dbReference type="EMBL" id="MFC3996394.1"/>
    </source>
</evidence>
<dbReference type="InterPro" id="IPR009057">
    <property type="entry name" value="Homeodomain-like_sf"/>
</dbReference>